<dbReference type="NCBIfam" id="TIGR01168">
    <property type="entry name" value="YSIRK_signal"/>
    <property type="match status" value="1"/>
</dbReference>
<comment type="caution">
    <text evidence="8">The sequence shown here is derived from an EMBL/GenBank/DDBJ whole genome shotgun (WGS) entry which is preliminary data.</text>
</comment>
<sequence>MFVDSADRTPHYSLRKLSVGVASVLLSTTLWMGANGSVAHADTINDTTVAVKASSSAENKSDPSKTQMASKDQKQAQTAESTSQASVASAENQNGETQKGQVQEGSRANAGVQTATANDAHGQAGMTKQEPAAPSQQTASQAQVSAPASAEEQASTAEQAAGQASAAATEGQTNGSANAGAAIDATTKAKKDSANPEANSSDAATEDAKNESTTTLDVSQAFKTSTVAPVNKKMVMARLASAAKLADRYDAKGATKTVIYDQAIDPNSLIANFSSLPTGTKASAANLDSIKTKQGRNVVPVTVTYSDGSSDAANAIVWVTPEGTTALAKSVSLQSNAATDKPEVTVGINTDVPLPFKYTGTAVVNGSDITKGAKIYFSTLSEKYDEYIGDSPTSAINVIDSDNDIIGNLDIYSSQNMRSFMLNVTTTKKYDGDVNIRFDAKNEAQMHNVWQPNRNLHSIYLVNTDEPYDYSGTVVQKRWLHAVGQDDKEYTINRTVSPVEAGTTRGPNGSKIIPSALWQHITIDPQLVGYQGSTANPKNTTITSTEAWKIADEIWKGKGKVKPADLPEEANWHEIFQVTTNISELPDNFNIGNWSLEGDVQVATADGQPSNQSFRLSAGGSLFNAKVVHVADNLSIQQLYDETSSGQIGYSKQANGQFLICFNLSANDIAPKDKTAYANAIIYNMGRNGNIALSKDYDKITKATADFYANNVVPNFAAWQQGFWISVNNAYTSDRKWIMTDVTPGHPAYSVTRTYTAGTASADGESKLTNTAYFVDDNHNQAIVGGQHQISGKKGDTVSLNLTVPSGYILASGQALPTSYTFTGSDSDIVIHLVPIYKSAGQTSDVHRTIDYKMSDGSKAPETKSDDLKFYGTTITGDLSNLTNRAEQDGLKVTKEDAKTYDTKQEALADLDKQASAIQSKVTKYEAEKAAYDTAENVYKEDLKKWNDAQSPTNPDPHMVKGISQSLSFANETDASLNVTSGSDKPVKFIKSSAWLGRDGQGVYTDGMKNGDNISKSFSGSDISYSQAEGTDIDSKGWGKTYTGVQLDVGESVIARYTGLKNSVYIDKNGAAHKLSKAQVKYTLNETTAKDGTANIFLSNNPNIGLWYGAAGGDSNGRVDLTVDLTFYDENGKSITLGKGSNAWLDMSSLNNGTTKVEYFAPNDNTTMQIPGSSIKSHADGWYADNNNEVHPPAPDRWDNPTSADRYYGAAIMELEGNSFHIGQKITKYNPGLTNSRNVYSWFALDSSLATAYKPVEPKAPDKPKIAWHEVTNTTWDGPKDFADVKSPAVKGYTPSQPVVSNKNIAHDPKDIYETVTYTPDAQKATVAYVDKTTGKTLKTDSLTGLTNAKSGYTTADSIKTYQDLGYKLDSDGTDGAEIVFDNDDGKDQTYTVTLEHTFVKVTPKDKIQEGKPINPGEGS</sequence>
<feature type="non-terminal residue" evidence="8">
    <location>
        <position position="1420"/>
    </location>
</feature>
<keyword evidence="1" id="KW-0732">Signal</keyword>
<gene>
    <name evidence="8" type="ORF">ODV15_10140</name>
</gene>
<protein>
    <submittedName>
        <fullName evidence="8">Rib/alpha-like domain-containing protein</fullName>
    </submittedName>
</protein>
<feature type="domain" description="Mucin binding" evidence="6">
    <location>
        <begin position="1323"/>
        <end position="1397"/>
    </location>
</feature>
<evidence type="ECO:0000259" key="4">
    <source>
        <dbReference type="Pfam" id="PF08363"/>
    </source>
</evidence>
<dbReference type="EMBL" id="JAOTGU010000023">
    <property type="protein sequence ID" value="MDB6262898.1"/>
    <property type="molecule type" value="Genomic_DNA"/>
</dbReference>
<feature type="region of interest" description="Disordered" evidence="2">
    <location>
        <begin position="53"/>
        <end position="215"/>
    </location>
</feature>
<organism evidence="8 9">
    <name type="scientific">Lactobacillus amylovorus</name>
    <dbReference type="NCBI Taxonomy" id="1604"/>
    <lineage>
        <taxon>Bacteria</taxon>
        <taxon>Bacillati</taxon>
        <taxon>Bacillota</taxon>
        <taxon>Bacilli</taxon>
        <taxon>Lactobacillales</taxon>
        <taxon>Lactobacillaceae</taxon>
        <taxon>Lactobacillus</taxon>
    </lineage>
</organism>
<dbReference type="InterPro" id="IPR005877">
    <property type="entry name" value="YSIRK_signal_dom"/>
</dbReference>
<dbReference type="InterPro" id="IPR059115">
    <property type="entry name" value="Rib"/>
</dbReference>
<dbReference type="Pfam" id="PF04650">
    <property type="entry name" value="YSIRK_signal"/>
    <property type="match status" value="1"/>
</dbReference>
<evidence type="ECO:0000259" key="6">
    <source>
        <dbReference type="Pfam" id="PF17965"/>
    </source>
</evidence>
<dbReference type="InterPro" id="IPR041558">
    <property type="entry name" value="MucBP_2"/>
</dbReference>
<evidence type="ECO:0000259" key="3">
    <source>
        <dbReference type="Pfam" id="PF04650"/>
    </source>
</evidence>
<dbReference type="Pfam" id="PF08428">
    <property type="entry name" value="Rib"/>
    <property type="match status" value="1"/>
</dbReference>
<reference evidence="8" key="2">
    <citation type="submission" date="2022-10" db="EMBL/GenBank/DDBJ databases">
        <authorList>
            <person name="Kostovova I."/>
            <person name="Moravkova M."/>
            <person name="Pechar R."/>
        </authorList>
    </citation>
    <scope>NUCLEOTIDE SEQUENCE</scope>
    <source>
        <strain evidence="8">M356A</strain>
    </source>
</reference>
<dbReference type="SUPFAM" id="SSF74914">
    <property type="entry name" value="V-region of surface antigen I/II (SA I/II, PAC)"/>
    <property type="match status" value="1"/>
</dbReference>
<dbReference type="Proteomes" id="UP001143700">
    <property type="component" value="Unassembled WGS sequence"/>
</dbReference>
<evidence type="ECO:0000259" key="7">
    <source>
        <dbReference type="Pfam" id="PF17966"/>
    </source>
</evidence>
<evidence type="ECO:0000259" key="5">
    <source>
        <dbReference type="Pfam" id="PF08428"/>
    </source>
</evidence>
<dbReference type="Gene3D" id="2.60.530.10">
    <property type="entry name" value="Major cell-surface adhesin PAc"/>
    <property type="match status" value="1"/>
</dbReference>
<dbReference type="Pfam" id="PF08363">
    <property type="entry name" value="GbpC"/>
    <property type="match status" value="1"/>
</dbReference>
<dbReference type="Pfam" id="PF17966">
    <property type="entry name" value="Muc_B2"/>
    <property type="match status" value="1"/>
</dbReference>
<evidence type="ECO:0000256" key="2">
    <source>
        <dbReference type="SAM" id="MobiDB-lite"/>
    </source>
</evidence>
<dbReference type="Gene3D" id="3.10.20.320">
    <property type="entry name" value="Putative peptidoglycan bound protein (lpxtg motif)"/>
    <property type="match status" value="1"/>
</dbReference>
<accession>A0A9X3WBP2</accession>
<dbReference type="InterPro" id="IPR013574">
    <property type="entry name" value="Glucan-bd_C/Surface_Ag-I/II_V"/>
</dbReference>
<evidence type="ECO:0000256" key="1">
    <source>
        <dbReference type="ARBA" id="ARBA00022729"/>
    </source>
</evidence>
<evidence type="ECO:0000313" key="9">
    <source>
        <dbReference type="Proteomes" id="UP001143700"/>
    </source>
</evidence>
<reference evidence="8" key="1">
    <citation type="journal article" date="2022" name="Microorganisms">
        <title>Antibiotic Susceptibility, Resistance Gene Determinants and Corresponding Genomic Regions in Lactobacillus amylovorus Isolates Derived from Wild Boars and Domestic Pigs.</title>
        <authorList>
            <person name="Moravkova M."/>
            <person name="Kostovova I."/>
            <person name="Kavanova K."/>
            <person name="Pechar R."/>
            <person name="Stanek S."/>
            <person name="Brychta A."/>
            <person name="Zeman M."/>
            <person name="Kubasova T."/>
        </authorList>
    </citation>
    <scope>NUCLEOTIDE SEQUENCE</scope>
    <source>
        <strain evidence="8">M356A</strain>
    </source>
</reference>
<feature type="domain" description="Rib" evidence="5">
    <location>
        <begin position="246"/>
        <end position="320"/>
    </location>
</feature>
<feature type="domain" description="Mub B2-like" evidence="7">
    <location>
        <begin position="1270"/>
        <end position="1321"/>
    </location>
</feature>
<dbReference type="Gene3D" id="2.60.40.4300">
    <property type="match status" value="1"/>
</dbReference>
<feature type="compositionally biased region" description="Low complexity" evidence="2">
    <location>
        <begin position="129"/>
        <end position="186"/>
    </location>
</feature>
<dbReference type="Gene3D" id="3.10.20.470">
    <property type="match status" value="1"/>
</dbReference>
<name>A0A9X3WBP2_LACAM</name>
<feature type="compositionally biased region" description="Polar residues" evidence="2">
    <location>
        <begin position="53"/>
        <end position="117"/>
    </location>
</feature>
<feature type="domain" description="Glucan-binding protein C/Surface antigen I/II V-domain" evidence="4">
    <location>
        <begin position="959"/>
        <end position="1245"/>
    </location>
</feature>
<dbReference type="Pfam" id="PF17965">
    <property type="entry name" value="MucBP_2"/>
    <property type="match status" value="1"/>
</dbReference>
<proteinExistence type="predicted"/>
<dbReference type="InterPro" id="IPR036234">
    <property type="entry name" value="SA_I/II_PAC_V_sf"/>
</dbReference>
<evidence type="ECO:0000313" key="8">
    <source>
        <dbReference type="EMBL" id="MDB6262898.1"/>
    </source>
</evidence>
<feature type="domain" description="YSIRK Gram-positive signal peptide" evidence="3">
    <location>
        <begin position="11"/>
        <end position="30"/>
    </location>
</feature>
<dbReference type="InterPro" id="IPR041495">
    <property type="entry name" value="Mub_B2"/>
</dbReference>